<keyword evidence="2" id="KW-1185">Reference proteome</keyword>
<evidence type="ECO:0008006" key="3">
    <source>
        <dbReference type="Google" id="ProtNLM"/>
    </source>
</evidence>
<dbReference type="Proteomes" id="UP000276215">
    <property type="component" value="Unassembled WGS sequence"/>
</dbReference>
<dbReference type="GO" id="GO:0003676">
    <property type="term" value="F:nucleic acid binding"/>
    <property type="evidence" value="ECO:0007669"/>
    <property type="project" value="InterPro"/>
</dbReference>
<evidence type="ECO:0000313" key="1">
    <source>
        <dbReference type="EMBL" id="RPA92634.1"/>
    </source>
</evidence>
<organism evidence="1 2">
    <name type="scientific">Choiromyces venosus 120613-1</name>
    <dbReference type="NCBI Taxonomy" id="1336337"/>
    <lineage>
        <taxon>Eukaryota</taxon>
        <taxon>Fungi</taxon>
        <taxon>Dikarya</taxon>
        <taxon>Ascomycota</taxon>
        <taxon>Pezizomycotina</taxon>
        <taxon>Pezizomycetes</taxon>
        <taxon>Pezizales</taxon>
        <taxon>Tuberaceae</taxon>
        <taxon>Choiromyces</taxon>
    </lineage>
</organism>
<dbReference type="EMBL" id="ML120468">
    <property type="protein sequence ID" value="RPA92634.1"/>
    <property type="molecule type" value="Genomic_DNA"/>
</dbReference>
<name>A0A3N4JFM1_9PEZI</name>
<reference evidence="1 2" key="1">
    <citation type="journal article" date="2018" name="Nat. Ecol. Evol.">
        <title>Pezizomycetes genomes reveal the molecular basis of ectomycorrhizal truffle lifestyle.</title>
        <authorList>
            <person name="Murat C."/>
            <person name="Payen T."/>
            <person name="Noel B."/>
            <person name="Kuo A."/>
            <person name="Morin E."/>
            <person name="Chen J."/>
            <person name="Kohler A."/>
            <person name="Krizsan K."/>
            <person name="Balestrini R."/>
            <person name="Da Silva C."/>
            <person name="Montanini B."/>
            <person name="Hainaut M."/>
            <person name="Levati E."/>
            <person name="Barry K.W."/>
            <person name="Belfiori B."/>
            <person name="Cichocki N."/>
            <person name="Clum A."/>
            <person name="Dockter R.B."/>
            <person name="Fauchery L."/>
            <person name="Guy J."/>
            <person name="Iotti M."/>
            <person name="Le Tacon F."/>
            <person name="Lindquist E.A."/>
            <person name="Lipzen A."/>
            <person name="Malagnac F."/>
            <person name="Mello A."/>
            <person name="Molinier V."/>
            <person name="Miyauchi S."/>
            <person name="Poulain J."/>
            <person name="Riccioni C."/>
            <person name="Rubini A."/>
            <person name="Sitrit Y."/>
            <person name="Splivallo R."/>
            <person name="Traeger S."/>
            <person name="Wang M."/>
            <person name="Zifcakova L."/>
            <person name="Wipf D."/>
            <person name="Zambonelli A."/>
            <person name="Paolocci F."/>
            <person name="Nowrousian M."/>
            <person name="Ottonello S."/>
            <person name="Baldrian P."/>
            <person name="Spatafora J.W."/>
            <person name="Henrissat B."/>
            <person name="Nagy L.G."/>
            <person name="Aury J.M."/>
            <person name="Wincker P."/>
            <person name="Grigoriev I.V."/>
            <person name="Bonfante P."/>
            <person name="Martin F.M."/>
        </authorList>
    </citation>
    <scope>NUCLEOTIDE SEQUENCE [LARGE SCALE GENOMIC DNA]</scope>
    <source>
        <strain evidence="1 2">120613-1</strain>
    </source>
</reference>
<accession>A0A3N4JFM1</accession>
<gene>
    <name evidence="1" type="ORF">L873DRAFT_1709033</name>
</gene>
<sequence>LIQNPAFLLIENNAPAYDSDFTNFERLKEEISKVDWPPNSPDFNSIEHLWELMKSRIQTWRGRERVTNLGDMKAILKAEWDCITVEEINKEIAKLPVIVLKCIEKGSGNKLHT</sequence>
<dbReference type="InterPro" id="IPR036397">
    <property type="entry name" value="RNaseH_sf"/>
</dbReference>
<feature type="non-terminal residue" evidence="1">
    <location>
        <position position="1"/>
    </location>
</feature>
<dbReference type="OrthoDB" id="5410741at2759"/>
<proteinExistence type="predicted"/>
<dbReference type="STRING" id="1336337.A0A3N4JFM1"/>
<protein>
    <recommendedName>
        <fullName evidence="3">Tc1-like transposase DDE domain-containing protein</fullName>
    </recommendedName>
</protein>
<dbReference type="Gene3D" id="3.30.420.10">
    <property type="entry name" value="Ribonuclease H-like superfamily/Ribonuclease H"/>
    <property type="match status" value="1"/>
</dbReference>
<dbReference type="AlphaFoldDB" id="A0A3N4JFM1"/>
<evidence type="ECO:0000313" key="2">
    <source>
        <dbReference type="Proteomes" id="UP000276215"/>
    </source>
</evidence>